<evidence type="ECO:0000256" key="4">
    <source>
        <dbReference type="SAM" id="MobiDB-lite"/>
    </source>
</evidence>
<dbReference type="GeneID" id="117639864"/>
<reference evidence="8" key="1">
    <citation type="submission" date="2025-08" db="UniProtKB">
        <authorList>
            <consortium name="RefSeq"/>
        </authorList>
    </citation>
    <scope>IDENTIFICATION</scope>
    <source>
        <tissue evidence="8">Total insect</tissue>
    </source>
</reference>
<dbReference type="InParanoid" id="A0A6P8ZHE2"/>
<dbReference type="KEGG" id="tpal:117639864"/>
<evidence type="ECO:0000259" key="6">
    <source>
        <dbReference type="SMART" id="SM00093"/>
    </source>
</evidence>
<feature type="domain" description="Serpin" evidence="6">
    <location>
        <begin position="122"/>
        <end position="863"/>
    </location>
</feature>
<name>A0A6P8ZHE2_THRPL</name>
<dbReference type="Gene3D" id="2.30.39.10">
    <property type="entry name" value="Alpha-1-antitrypsin, domain 1"/>
    <property type="match status" value="1"/>
</dbReference>
<dbReference type="InterPro" id="IPR042178">
    <property type="entry name" value="Serpin_sf_1"/>
</dbReference>
<feature type="compositionally biased region" description="Polar residues" evidence="4">
    <location>
        <begin position="360"/>
        <end position="372"/>
    </location>
</feature>
<dbReference type="PANTHER" id="PTHR11461">
    <property type="entry name" value="SERINE PROTEASE INHIBITOR, SERPIN"/>
    <property type="match status" value="1"/>
</dbReference>
<feature type="region of interest" description="Disordered" evidence="4">
    <location>
        <begin position="623"/>
        <end position="648"/>
    </location>
</feature>
<comment type="similarity">
    <text evidence="3">Belongs to the serpin family.</text>
</comment>
<feature type="compositionally biased region" description="Polar residues" evidence="4">
    <location>
        <begin position="509"/>
        <end position="535"/>
    </location>
</feature>
<dbReference type="InterPro" id="IPR023796">
    <property type="entry name" value="Serpin_dom"/>
</dbReference>
<feature type="compositionally biased region" description="Low complexity" evidence="4">
    <location>
        <begin position="467"/>
        <end position="494"/>
    </location>
</feature>
<feature type="compositionally biased region" description="Polar residues" evidence="4">
    <location>
        <begin position="551"/>
        <end position="562"/>
    </location>
</feature>
<dbReference type="SUPFAM" id="SSF56574">
    <property type="entry name" value="Serpins"/>
    <property type="match status" value="1"/>
</dbReference>
<feature type="compositionally biased region" description="Low complexity" evidence="4">
    <location>
        <begin position="374"/>
        <end position="399"/>
    </location>
</feature>
<dbReference type="FunCoup" id="A0A6P8ZHE2">
    <property type="interactions" value="60"/>
</dbReference>
<dbReference type="OrthoDB" id="8179360at2759"/>
<dbReference type="InterPro" id="IPR036186">
    <property type="entry name" value="Serpin_sf"/>
</dbReference>
<feature type="region of interest" description="Disordered" evidence="4">
    <location>
        <begin position="447"/>
        <end position="535"/>
    </location>
</feature>
<dbReference type="Proteomes" id="UP000515158">
    <property type="component" value="Unplaced"/>
</dbReference>
<feature type="region of interest" description="Disordered" evidence="4">
    <location>
        <begin position="32"/>
        <end position="108"/>
    </location>
</feature>
<dbReference type="AlphaFoldDB" id="A0A6P8ZHE2"/>
<keyword evidence="5" id="KW-0732">Signal</keyword>
<dbReference type="Pfam" id="PF00079">
    <property type="entry name" value="Serpin"/>
    <property type="match status" value="2"/>
</dbReference>
<feature type="compositionally biased region" description="Pro residues" evidence="4">
    <location>
        <begin position="68"/>
        <end position="99"/>
    </location>
</feature>
<dbReference type="RefSeq" id="XP_034231699.1">
    <property type="nucleotide sequence ID" value="XM_034375808.1"/>
</dbReference>
<organism evidence="8">
    <name type="scientific">Thrips palmi</name>
    <name type="common">Melon thrips</name>
    <dbReference type="NCBI Taxonomy" id="161013"/>
    <lineage>
        <taxon>Eukaryota</taxon>
        <taxon>Metazoa</taxon>
        <taxon>Ecdysozoa</taxon>
        <taxon>Arthropoda</taxon>
        <taxon>Hexapoda</taxon>
        <taxon>Insecta</taxon>
        <taxon>Pterygota</taxon>
        <taxon>Neoptera</taxon>
        <taxon>Paraneoptera</taxon>
        <taxon>Thysanoptera</taxon>
        <taxon>Terebrantia</taxon>
        <taxon>Thripoidea</taxon>
        <taxon>Thripidae</taxon>
        <taxon>Thrips</taxon>
    </lineage>
</organism>
<proteinExistence type="inferred from homology"/>
<feature type="compositionally biased region" description="Polar residues" evidence="4">
    <location>
        <begin position="333"/>
        <end position="350"/>
    </location>
</feature>
<dbReference type="Gene3D" id="3.30.497.10">
    <property type="entry name" value="Antithrombin, subunit I, domain 2"/>
    <property type="match status" value="2"/>
</dbReference>
<evidence type="ECO:0000313" key="8">
    <source>
        <dbReference type="RefSeq" id="XP_034231699.1"/>
    </source>
</evidence>
<feature type="signal peptide" evidence="5">
    <location>
        <begin position="1"/>
        <end position="21"/>
    </location>
</feature>
<feature type="compositionally biased region" description="Low complexity" evidence="4">
    <location>
        <begin position="264"/>
        <end position="323"/>
    </location>
</feature>
<evidence type="ECO:0000256" key="2">
    <source>
        <dbReference type="ARBA" id="ARBA00022900"/>
    </source>
</evidence>
<dbReference type="PANTHER" id="PTHR11461:SF130">
    <property type="entry name" value="SERPIN 85F"/>
    <property type="match status" value="1"/>
</dbReference>
<evidence type="ECO:0000256" key="5">
    <source>
        <dbReference type="SAM" id="SignalP"/>
    </source>
</evidence>
<evidence type="ECO:0000256" key="1">
    <source>
        <dbReference type="ARBA" id="ARBA00022690"/>
    </source>
</evidence>
<keyword evidence="1" id="KW-0646">Protease inhibitor</keyword>
<feature type="region of interest" description="Disordered" evidence="4">
    <location>
        <begin position="251"/>
        <end position="407"/>
    </location>
</feature>
<dbReference type="SMART" id="SM00093">
    <property type="entry name" value="SERPIN"/>
    <property type="match status" value="1"/>
</dbReference>
<feature type="compositionally biased region" description="Pro residues" evidence="4">
    <location>
        <begin position="32"/>
        <end position="43"/>
    </location>
</feature>
<evidence type="ECO:0000313" key="7">
    <source>
        <dbReference type="Proteomes" id="UP000515158"/>
    </source>
</evidence>
<feature type="compositionally biased region" description="Polar residues" evidence="4">
    <location>
        <begin position="251"/>
        <end position="263"/>
    </location>
</feature>
<dbReference type="GO" id="GO:0005615">
    <property type="term" value="C:extracellular space"/>
    <property type="evidence" value="ECO:0007669"/>
    <property type="project" value="InterPro"/>
</dbReference>
<keyword evidence="7" id="KW-1185">Reference proteome</keyword>
<sequence>MIFGVPVFVLLALSASSPSSAHRYPPGAYPPLHPHYPPGPPGVPLRTAGAPGMGMFPMRDQSHEHPSVLPPPPEPGIGYQPPPPPPQGSAEGAPPPHRPSLPHRPPHWPAVLGYQRPMDDMVDITNELGVAVLQDYAYSRGNFAFSPYGVASVLVVLFEGARGDTARQVHTTLKLPWDRDVMRVGFRDVHRNLRSYFSHEGYLSGVTLSQSRTALLPEFRRVLRFYGYDVDANAEEAGTAGNTGNVTLASPQISSKPGVNVNGSVSASTTDSATTAAPSSTSVTSVSSPATTTSTTASPTTTSTSTSAATTTATPATTAAAPTWVEIPLVTHASEQSEGSAAEDSPSTAAPTVGAASPASEATTLPTPSDAPNTEASAATSGEEAPSAGASSSTPATAENEVEEEVERVDVATDTPLSLLNPSLLQQRFPGILMGNRLQEQLNSLFPEGLPETFPESRGTDTDVDLSPQTTSNTPTTTSSSQPESSGVPSAPSSDESDEASDPEPAATPSESTVPPTTDEWSAESSTPSWTTDQPDVTTVAEAMTETTATQDSAGETASPTEEQPADVADPEPEPLGDTTTTTPTTETPAPTSTPGPSTTSTVQRRARLPGPALSFWTGLEAASAHNDSKTSPGSHGRRRREINGGFPDLSLQLQNGMFDSHVATGDELFRQLPRRPFLVDGAFEEPVPVMEYTASFPFAYIPRLHALALEFPLDDERYRLLLLLPVERQGLRQLLHGLNRVPLREVQRALRPTRVQAVVPAFMVEGFVILTPTLQQLGIWDLFDPRRADLSGMTDDPDLYVRNIEQAVTVVVKNYVEILDIQTRTTAARSRLDQFIATHPFLYFVMDAETQVSLMAGKVVDPLNSRIY</sequence>
<dbReference type="InterPro" id="IPR042185">
    <property type="entry name" value="Serpin_sf_2"/>
</dbReference>
<accession>A0A6P8ZHE2</accession>
<feature type="chain" id="PRO_5027610840" evidence="5">
    <location>
        <begin position="22"/>
        <end position="869"/>
    </location>
</feature>
<keyword evidence="2" id="KW-0722">Serine protease inhibitor</keyword>
<evidence type="ECO:0000256" key="3">
    <source>
        <dbReference type="RuleBase" id="RU000411"/>
    </source>
</evidence>
<protein>
    <submittedName>
        <fullName evidence="8">Uncharacterized protein LOC117639864</fullName>
    </submittedName>
</protein>
<dbReference type="GO" id="GO:0004867">
    <property type="term" value="F:serine-type endopeptidase inhibitor activity"/>
    <property type="evidence" value="ECO:0007669"/>
    <property type="project" value="UniProtKB-KW"/>
</dbReference>
<feature type="region of interest" description="Disordered" evidence="4">
    <location>
        <begin position="547"/>
        <end position="605"/>
    </location>
</feature>
<gene>
    <name evidence="8" type="primary">LOC117639864</name>
</gene>
<dbReference type="InterPro" id="IPR000215">
    <property type="entry name" value="Serpin_fam"/>
</dbReference>
<feature type="compositionally biased region" description="Low complexity" evidence="4">
    <location>
        <begin position="576"/>
        <end position="602"/>
    </location>
</feature>